<evidence type="ECO:0000256" key="2">
    <source>
        <dbReference type="ARBA" id="ARBA00022630"/>
    </source>
</evidence>
<comment type="caution">
    <text evidence="6">The sequence shown here is derived from an EMBL/GenBank/DDBJ whole genome shotgun (WGS) entry which is preliminary data.</text>
</comment>
<sequence length="497" mass="53548">MLAHLTALFAVASAASFQDAGLGQQWTYDGCEKACDELSSSSSLAVHTTTNSTGFVVWDAKQQEVHSACRVTPNSSEGVSQTLAVLVKNWCRFAVKSGGHARNVDDSVSAGGVTIDLVDMKSFELAGDNCSAKIGSGHTLGSLYDIVEPLNLMYVGGRVFDVGVGGFMLGGGFSNWSPKHGLAVDNVLEYEIVLPNATVLTVNEASQPDLCFALRGGMNNFGIVTHFTIRTFPAGKILSGAVTLQSEAKDQVAEEAYKLNTQWKNDTAMTFWYSYKYNVTKDTFSLSFSQAYTEPIMDPPPFRAINNIAGANTSGLRIDSMSSFAKEVTKARPPGARNLYATVSYHPSADLDKQIREIYAEEIRSLKNVTKLSPNLIFQPVPEGAIHANKARGGSALGLEADGNLSMLLLTIGWSEATEDSAVYACAQRWASRAKAATIAAGKEHPWLYINYASQQQDPFAGYGDENFGRLKGIAKAVDPMGIFGSRGLCRGYFKLL</sequence>
<gene>
    <name evidence="6" type="ORF">HII31_04247</name>
</gene>
<accession>A0A8H6VL67</accession>
<evidence type="ECO:0000259" key="5">
    <source>
        <dbReference type="PROSITE" id="PS51387"/>
    </source>
</evidence>
<keyword evidence="7" id="KW-1185">Reference proteome</keyword>
<comment type="similarity">
    <text evidence="1">Belongs to the oxygen-dependent FAD-linked oxidoreductase family.</text>
</comment>
<evidence type="ECO:0000256" key="4">
    <source>
        <dbReference type="ARBA" id="ARBA00023002"/>
    </source>
</evidence>
<dbReference type="OrthoDB" id="2151789at2759"/>
<keyword evidence="3" id="KW-0274">FAD</keyword>
<dbReference type="InterPro" id="IPR016166">
    <property type="entry name" value="FAD-bd_PCMH"/>
</dbReference>
<dbReference type="SUPFAM" id="SSF56176">
    <property type="entry name" value="FAD-binding/transporter-associated domain-like"/>
    <property type="match status" value="1"/>
</dbReference>
<dbReference type="EMBL" id="JABCIY010000061">
    <property type="protein sequence ID" value="KAF7194442.1"/>
    <property type="molecule type" value="Genomic_DNA"/>
</dbReference>
<evidence type="ECO:0000256" key="1">
    <source>
        <dbReference type="ARBA" id="ARBA00005466"/>
    </source>
</evidence>
<organism evidence="6 7">
    <name type="scientific">Pseudocercospora fuligena</name>
    <dbReference type="NCBI Taxonomy" id="685502"/>
    <lineage>
        <taxon>Eukaryota</taxon>
        <taxon>Fungi</taxon>
        <taxon>Dikarya</taxon>
        <taxon>Ascomycota</taxon>
        <taxon>Pezizomycotina</taxon>
        <taxon>Dothideomycetes</taxon>
        <taxon>Dothideomycetidae</taxon>
        <taxon>Mycosphaerellales</taxon>
        <taxon>Mycosphaerellaceae</taxon>
        <taxon>Pseudocercospora</taxon>
    </lineage>
</organism>
<evidence type="ECO:0000313" key="7">
    <source>
        <dbReference type="Proteomes" id="UP000660729"/>
    </source>
</evidence>
<feature type="domain" description="FAD-binding PCMH-type" evidence="5">
    <location>
        <begin position="63"/>
        <end position="234"/>
    </location>
</feature>
<reference evidence="6" key="1">
    <citation type="submission" date="2020-04" db="EMBL/GenBank/DDBJ databases">
        <title>Draft genome resource of the tomato pathogen Pseudocercospora fuligena.</title>
        <authorList>
            <person name="Zaccaron A."/>
        </authorList>
    </citation>
    <scope>NUCLEOTIDE SEQUENCE</scope>
    <source>
        <strain evidence="6">PF001</strain>
    </source>
</reference>
<dbReference type="InterPro" id="IPR016169">
    <property type="entry name" value="FAD-bd_PCMH_sub2"/>
</dbReference>
<dbReference type="GO" id="GO:0071949">
    <property type="term" value="F:FAD binding"/>
    <property type="evidence" value="ECO:0007669"/>
    <property type="project" value="InterPro"/>
</dbReference>
<dbReference type="InterPro" id="IPR050416">
    <property type="entry name" value="FAD-linked_Oxidoreductase"/>
</dbReference>
<dbReference type="AlphaFoldDB" id="A0A8H6VL67"/>
<dbReference type="Gene3D" id="3.40.462.20">
    <property type="match status" value="1"/>
</dbReference>
<dbReference type="Pfam" id="PF01565">
    <property type="entry name" value="FAD_binding_4"/>
    <property type="match status" value="1"/>
</dbReference>
<dbReference type="GO" id="GO:0016491">
    <property type="term" value="F:oxidoreductase activity"/>
    <property type="evidence" value="ECO:0007669"/>
    <property type="project" value="UniProtKB-KW"/>
</dbReference>
<dbReference type="Gene3D" id="3.30.465.10">
    <property type="match status" value="1"/>
</dbReference>
<dbReference type="PANTHER" id="PTHR42973">
    <property type="entry name" value="BINDING OXIDOREDUCTASE, PUTATIVE (AFU_ORTHOLOGUE AFUA_1G17690)-RELATED"/>
    <property type="match status" value="1"/>
</dbReference>
<dbReference type="PROSITE" id="PS51387">
    <property type="entry name" value="FAD_PCMH"/>
    <property type="match status" value="1"/>
</dbReference>
<protein>
    <submittedName>
        <fullName evidence="6">Bifunctional solanapyrone synthase</fullName>
    </submittedName>
</protein>
<dbReference type="PANTHER" id="PTHR42973:SF13">
    <property type="entry name" value="FAD-BINDING PCMH-TYPE DOMAIN-CONTAINING PROTEIN"/>
    <property type="match status" value="1"/>
</dbReference>
<keyword evidence="2" id="KW-0285">Flavoprotein</keyword>
<name>A0A8H6VL67_9PEZI</name>
<proteinExistence type="inferred from homology"/>
<evidence type="ECO:0000256" key="3">
    <source>
        <dbReference type="ARBA" id="ARBA00022827"/>
    </source>
</evidence>
<dbReference type="InterPro" id="IPR036318">
    <property type="entry name" value="FAD-bd_PCMH-like_sf"/>
</dbReference>
<keyword evidence="4" id="KW-0560">Oxidoreductase</keyword>
<evidence type="ECO:0000313" key="6">
    <source>
        <dbReference type="EMBL" id="KAF7194442.1"/>
    </source>
</evidence>
<dbReference type="Proteomes" id="UP000660729">
    <property type="component" value="Unassembled WGS sequence"/>
</dbReference>
<dbReference type="InterPro" id="IPR006094">
    <property type="entry name" value="Oxid_FAD_bind_N"/>
</dbReference>